<evidence type="ECO:0000256" key="3">
    <source>
        <dbReference type="ARBA" id="ARBA00016544"/>
    </source>
</evidence>
<dbReference type="InterPro" id="IPR008279">
    <property type="entry name" value="PEP-util_enz_mobile_dom"/>
</dbReference>
<keyword evidence="5" id="KW-0479">Metal-binding</keyword>
<comment type="similarity">
    <text evidence="2">Belongs to the PEP-utilizing enzyme family.</text>
</comment>
<dbReference type="PANTHER" id="PTHR46244:SF3">
    <property type="entry name" value="PHOSPHOENOLPYRUVATE-PROTEIN PHOSPHOTRANSFERASE"/>
    <property type="match status" value="1"/>
</dbReference>
<dbReference type="InterPro" id="IPR008731">
    <property type="entry name" value="PTS_EIN"/>
</dbReference>
<feature type="domain" description="PEP-utilising enzyme C-terminal" evidence="10">
    <location>
        <begin position="268"/>
        <end position="542"/>
    </location>
</feature>
<evidence type="ECO:0000313" key="13">
    <source>
        <dbReference type="Proteomes" id="UP000557717"/>
    </source>
</evidence>
<protein>
    <recommendedName>
        <fullName evidence="3">Phosphoenolpyruvate-protein phosphotransferase</fullName>
    </recommendedName>
    <alternativeName>
        <fullName evidence="8">Phosphotransferase system, enzyme I</fullName>
    </alternativeName>
</protein>
<feature type="domain" description="PEP-utilising enzyme mobile" evidence="9">
    <location>
        <begin position="162"/>
        <end position="229"/>
    </location>
</feature>
<dbReference type="InterPro" id="IPR040442">
    <property type="entry name" value="Pyrv_kinase-like_dom_sf"/>
</dbReference>
<evidence type="ECO:0000313" key="12">
    <source>
        <dbReference type="EMBL" id="MBB5353933.1"/>
    </source>
</evidence>
<dbReference type="InterPro" id="IPR015813">
    <property type="entry name" value="Pyrv/PenolPyrv_kinase-like_dom"/>
</dbReference>
<evidence type="ECO:0000259" key="11">
    <source>
        <dbReference type="Pfam" id="PF05524"/>
    </source>
</evidence>
<evidence type="ECO:0000259" key="9">
    <source>
        <dbReference type="Pfam" id="PF00391"/>
    </source>
</evidence>
<feature type="domain" description="Phosphotransferase system enzyme I N-terminal" evidence="11">
    <location>
        <begin position="11"/>
        <end position="132"/>
    </location>
</feature>
<evidence type="ECO:0000256" key="1">
    <source>
        <dbReference type="ARBA" id="ARBA00001946"/>
    </source>
</evidence>
<keyword evidence="13" id="KW-1185">Reference proteome</keyword>
<dbReference type="PROSITE" id="PS00742">
    <property type="entry name" value="PEP_ENZYMES_2"/>
    <property type="match status" value="1"/>
</dbReference>
<dbReference type="InterPro" id="IPR036618">
    <property type="entry name" value="PtsI_HPr-bd_sf"/>
</dbReference>
<accession>A0A840V886</accession>
<dbReference type="SUPFAM" id="SSF52009">
    <property type="entry name" value="Phosphohistidine domain"/>
    <property type="match status" value="1"/>
</dbReference>
<dbReference type="GO" id="GO:0016301">
    <property type="term" value="F:kinase activity"/>
    <property type="evidence" value="ECO:0007669"/>
    <property type="project" value="UniProtKB-KW"/>
</dbReference>
<name>A0A840V886_9BACT</name>
<keyword evidence="12" id="KW-0670">Pyruvate</keyword>
<comment type="cofactor">
    <cofactor evidence="1">
        <name>Mg(2+)</name>
        <dbReference type="ChEBI" id="CHEBI:18420"/>
    </cofactor>
</comment>
<evidence type="ECO:0000256" key="4">
    <source>
        <dbReference type="ARBA" id="ARBA00022679"/>
    </source>
</evidence>
<gene>
    <name evidence="12" type="ORF">HNR46_004203</name>
</gene>
<reference evidence="12 13" key="1">
    <citation type="submission" date="2020-08" db="EMBL/GenBank/DDBJ databases">
        <title>Genomic Encyclopedia of Type Strains, Phase IV (KMG-IV): sequencing the most valuable type-strain genomes for metagenomic binning, comparative biology and taxonomic classification.</title>
        <authorList>
            <person name="Goeker M."/>
        </authorList>
    </citation>
    <scope>NUCLEOTIDE SEQUENCE [LARGE SCALE GENOMIC DNA]</scope>
    <source>
        <strain evidence="12 13">YC6886</strain>
    </source>
</reference>
<dbReference type="InterPro" id="IPR050499">
    <property type="entry name" value="PEP-utilizing_PTS_enzyme"/>
</dbReference>
<dbReference type="GO" id="GO:0046872">
    <property type="term" value="F:metal ion binding"/>
    <property type="evidence" value="ECO:0007669"/>
    <property type="project" value="UniProtKB-KW"/>
</dbReference>
<dbReference type="Pfam" id="PF00391">
    <property type="entry name" value="PEP-utilizers"/>
    <property type="match status" value="1"/>
</dbReference>
<dbReference type="Gene3D" id="3.50.30.10">
    <property type="entry name" value="Phosphohistidine domain"/>
    <property type="match status" value="1"/>
</dbReference>
<dbReference type="SUPFAM" id="SSF47831">
    <property type="entry name" value="Enzyme I of the PEP:sugar phosphotransferase system HPr-binding (sub)domain"/>
    <property type="match status" value="1"/>
</dbReference>
<dbReference type="AlphaFoldDB" id="A0A840V886"/>
<keyword evidence="4 12" id="KW-0808">Transferase</keyword>
<evidence type="ECO:0000256" key="8">
    <source>
        <dbReference type="ARBA" id="ARBA00033235"/>
    </source>
</evidence>
<dbReference type="InterPro" id="IPR000121">
    <property type="entry name" value="PEP_util_C"/>
</dbReference>
<evidence type="ECO:0000256" key="6">
    <source>
        <dbReference type="ARBA" id="ARBA00022777"/>
    </source>
</evidence>
<dbReference type="Pfam" id="PF02896">
    <property type="entry name" value="PEP-utilizers_C"/>
    <property type="match status" value="1"/>
</dbReference>
<evidence type="ECO:0000256" key="2">
    <source>
        <dbReference type="ARBA" id="ARBA00007837"/>
    </source>
</evidence>
<keyword evidence="6" id="KW-0418">Kinase</keyword>
<dbReference type="RefSeq" id="WP_184022440.1">
    <property type="nucleotide sequence ID" value="NZ_JACHFD010000048.1"/>
</dbReference>
<comment type="caution">
    <text evidence="12">The sequence shown here is derived from an EMBL/GenBank/DDBJ whole genome shotgun (WGS) entry which is preliminary data.</text>
</comment>
<evidence type="ECO:0000259" key="10">
    <source>
        <dbReference type="Pfam" id="PF02896"/>
    </source>
</evidence>
<organism evidence="12 13">
    <name type="scientific">Haloferula luteola</name>
    <dbReference type="NCBI Taxonomy" id="595692"/>
    <lineage>
        <taxon>Bacteria</taxon>
        <taxon>Pseudomonadati</taxon>
        <taxon>Verrucomicrobiota</taxon>
        <taxon>Verrucomicrobiia</taxon>
        <taxon>Verrucomicrobiales</taxon>
        <taxon>Verrucomicrobiaceae</taxon>
        <taxon>Haloferula</taxon>
    </lineage>
</organism>
<evidence type="ECO:0000256" key="7">
    <source>
        <dbReference type="ARBA" id="ARBA00022842"/>
    </source>
</evidence>
<dbReference type="Proteomes" id="UP000557717">
    <property type="component" value="Unassembled WGS sequence"/>
</dbReference>
<sequence>MNAVTPQIYVGTSISPGLAEGPLHVGDPLGGYFDGWFANDLGPHDSDEEISRLDRATLSISEELLALAEKVEREIDAKLAQVFSVHHILLEDASLKAELRREITENLVSAGSAVKTVFLRWENRFLLMESQIARDKGDDMRDLSRRLRGALAGISAHPLEDIPEGCVLVAMRLLPSDTMILRSRSTAAVLLEYGSHGSHSALFAREMGLPCISGLAGLVATKPIGAHSLVEADHGKVTIHPARNQVEEFHAEVRRKKAASRLALEHAKGPALTRDRVRIAVMANVGNADDTRMAIESGAEGVGLYRIEQAYIGRSQPPSAEELFEEMQQSLAPAQGMPVCVRLLDIGADKPLPFLGFLAESNPSLGRRGIRLLLEYPELLDTQLRTILKLAGHFDLSVLVPMVSVAGDMLAVRERLHAIATRQQIKKLPPVGAMLETPAAVLDMQEIARHSDFVSFGTNDLTQYAFAADRENAAVERYFDDASDVIFRLLRMGCEEASDLAVSLCGELAGRPDQISRILKCGIRTLSVAPPLIPAIKGAIRDCTLSHQP</sequence>
<dbReference type="Pfam" id="PF05524">
    <property type="entry name" value="PEP-utilisers_N"/>
    <property type="match status" value="1"/>
</dbReference>
<evidence type="ECO:0000256" key="5">
    <source>
        <dbReference type="ARBA" id="ARBA00022723"/>
    </source>
</evidence>
<dbReference type="Gene3D" id="1.10.274.10">
    <property type="entry name" value="PtsI, HPr-binding domain"/>
    <property type="match status" value="1"/>
</dbReference>
<proteinExistence type="inferred from homology"/>
<dbReference type="PANTHER" id="PTHR46244">
    <property type="entry name" value="PHOSPHOENOLPYRUVATE-PROTEIN PHOSPHOTRANSFERASE"/>
    <property type="match status" value="1"/>
</dbReference>
<dbReference type="InterPro" id="IPR023151">
    <property type="entry name" value="PEP_util_CS"/>
</dbReference>
<dbReference type="EMBL" id="JACHFD010000048">
    <property type="protein sequence ID" value="MBB5353933.1"/>
    <property type="molecule type" value="Genomic_DNA"/>
</dbReference>
<dbReference type="PRINTS" id="PR01736">
    <property type="entry name" value="PHPHTRNFRASE"/>
</dbReference>
<dbReference type="GO" id="GO:0009401">
    <property type="term" value="P:phosphoenolpyruvate-dependent sugar phosphotransferase system"/>
    <property type="evidence" value="ECO:0007669"/>
    <property type="project" value="InterPro"/>
</dbReference>
<dbReference type="Gene3D" id="3.20.20.60">
    <property type="entry name" value="Phosphoenolpyruvate-binding domains"/>
    <property type="match status" value="1"/>
</dbReference>
<dbReference type="InterPro" id="IPR036637">
    <property type="entry name" value="Phosphohistidine_dom_sf"/>
</dbReference>
<dbReference type="SUPFAM" id="SSF51621">
    <property type="entry name" value="Phosphoenolpyruvate/pyruvate domain"/>
    <property type="match status" value="1"/>
</dbReference>
<keyword evidence="7" id="KW-0460">Magnesium</keyword>